<sequence length="283" mass="34067">MVKESKEFNFEQDEKVLCYHGPFIYEAKAIDLLEKKEEDDQEVNMYFVHYKGWKQTWDEWITEDRVLKYTESNRQKQKQLQEMNARLKTSRAPTRESTEPRGRKRYRDSDVERQRAEEETRRIEFKLIMPETLKGILVDDWENITKNRLVLNIPGEYTVDKILDEYKNQYPGPDTPYLICRKDDVLDEFIKGIRLYFNKTLGSLLLYRNEHDQYTELCANKEPSSIYGAEHLLRLFVEMPNLLAQASIDAETQNELKSRFEDFLNYMQEREKDYFLNDYQTKA</sequence>
<evidence type="ECO:0000259" key="10">
    <source>
        <dbReference type="Pfam" id="PF22732"/>
    </source>
</evidence>
<evidence type="ECO:0000256" key="4">
    <source>
        <dbReference type="ARBA" id="ARBA00022853"/>
    </source>
</evidence>
<evidence type="ECO:0000313" key="11">
    <source>
        <dbReference type="EMBL" id="ORE08377.1"/>
    </source>
</evidence>
<dbReference type="InterPro" id="IPR016197">
    <property type="entry name" value="Chromo-like_dom_sf"/>
</dbReference>
<dbReference type="InterPro" id="IPR008676">
    <property type="entry name" value="MRG"/>
</dbReference>
<organism evidence="11">
    <name type="scientific">Rhizopus microsporus var. microsporus</name>
    <dbReference type="NCBI Taxonomy" id="86635"/>
    <lineage>
        <taxon>Eukaryota</taxon>
        <taxon>Fungi</taxon>
        <taxon>Fungi incertae sedis</taxon>
        <taxon>Mucoromycota</taxon>
        <taxon>Mucoromycotina</taxon>
        <taxon>Mucoromycetes</taxon>
        <taxon>Mucorales</taxon>
        <taxon>Mucorineae</taxon>
        <taxon>Rhizopodaceae</taxon>
        <taxon>Rhizopus</taxon>
    </lineage>
</organism>
<name>A0A1X0R8I6_RHIZD</name>
<evidence type="ECO:0000256" key="5">
    <source>
        <dbReference type="ARBA" id="ARBA00023015"/>
    </source>
</evidence>
<dbReference type="Gene3D" id="2.30.30.140">
    <property type="match status" value="1"/>
</dbReference>
<evidence type="ECO:0000256" key="1">
    <source>
        <dbReference type="ARBA" id="ARBA00004123"/>
    </source>
</evidence>
<dbReference type="PIRSF" id="PIRSF038133">
    <property type="entry name" value="HAT_Nua4_EAF3/MRG15"/>
    <property type="match status" value="1"/>
</dbReference>
<dbReference type="EMBL" id="KV921889">
    <property type="protein sequence ID" value="ORE08377.1"/>
    <property type="molecule type" value="Genomic_DNA"/>
</dbReference>
<keyword evidence="4" id="KW-0156">Chromatin regulator</keyword>
<dbReference type="GO" id="GO:0005634">
    <property type="term" value="C:nucleus"/>
    <property type="evidence" value="ECO:0007669"/>
    <property type="project" value="UniProtKB-SubCell"/>
</dbReference>
<evidence type="ECO:0000256" key="2">
    <source>
        <dbReference type="ARBA" id="ARBA00009093"/>
    </source>
</evidence>
<dbReference type="PANTHER" id="PTHR10880">
    <property type="entry name" value="MORTALITY FACTOR 4-LIKE PROTEIN"/>
    <property type="match status" value="1"/>
</dbReference>
<gene>
    <name evidence="11" type="ORF">BCV72DRAFT_203677</name>
</gene>
<comment type="subcellular location">
    <subcellularLocation>
        <location evidence="1">Nucleus</location>
    </subcellularLocation>
</comment>
<dbReference type="Gene3D" id="1.10.274.30">
    <property type="entry name" value="MRG domain"/>
    <property type="match status" value="1"/>
</dbReference>
<protein>
    <recommendedName>
        <fullName evidence="3">Chromatin modification-related protein EAF3</fullName>
    </recommendedName>
</protein>
<dbReference type="GO" id="GO:0006355">
    <property type="term" value="P:regulation of DNA-templated transcription"/>
    <property type="evidence" value="ECO:0007669"/>
    <property type="project" value="InterPro"/>
</dbReference>
<dbReference type="Pfam" id="PF22732">
    <property type="entry name" value="MSL3_chromo-like"/>
    <property type="match status" value="1"/>
</dbReference>
<keyword evidence="5" id="KW-0805">Transcription regulation</keyword>
<dbReference type="PANTHER" id="PTHR10880:SF15">
    <property type="entry name" value="MSL COMPLEX SUBUNIT 3"/>
    <property type="match status" value="1"/>
</dbReference>
<dbReference type="GO" id="GO:0000123">
    <property type="term" value="C:histone acetyltransferase complex"/>
    <property type="evidence" value="ECO:0007669"/>
    <property type="project" value="TreeGrafter"/>
</dbReference>
<evidence type="ECO:0000259" key="9">
    <source>
        <dbReference type="Pfam" id="PF05712"/>
    </source>
</evidence>
<dbReference type="SUPFAM" id="SSF54160">
    <property type="entry name" value="Chromo domain-like"/>
    <property type="match status" value="1"/>
</dbReference>
<reference evidence="11" key="1">
    <citation type="journal article" date="2016" name="Proc. Natl. Acad. Sci. U.S.A.">
        <title>Lipid metabolic changes in an early divergent fungus govern the establishment of a mutualistic symbiosis with endobacteria.</title>
        <authorList>
            <person name="Lastovetsky O.A."/>
            <person name="Gaspar M.L."/>
            <person name="Mondo S.J."/>
            <person name="LaButti K.M."/>
            <person name="Sandor L."/>
            <person name="Grigoriev I.V."/>
            <person name="Henry S.A."/>
            <person name="Pawlowska T.E."/>
        </authorList>
    </citation>
    <scope>NUCLEOTIDE SEQUENCE [LARGE SCALE GENOMIC DNA]</scope>
    <source>
        <strain evidence="11">ATCC 52814</strain>
    </source>
</reference>
<proteinExistence type="inferred from homology"/>
<dbReference type="InterPro" id="IPR038217">
    <property type="entry name" value="MRG_C_sf"/>
</dbReference>
<feature type="domain" description="MSL3 chromodomain-like" evidence="10">
    <location>
        <begin position="10"/>
        <end position="82"/>
    </location>
</feature>
<dbReference type="GO" id="GO:0006325">
    <property type="term" value="P:chromatin organization"/>
    <property type="evidence" value="ECO:0007669"/>
    <property type="project" value="UniProtKB-KW"/>
</dbReference>
<dbReference type="Proteomes" id="UP000242414">
    <property type="component" value="Unassembled WGS sequence"/>
</dbReference>
<evidence type="ECO:0000256" key="7">
    <source>
        <dbReference type="ARBA" id="ARBA00023242"/>
    </source>
</evidence>
<evidence type="ECO:0000256" key="3">
    <source>
        <dbReference type="ARBA" id="ARBA00018505"/>
    </source>
</evidence>
<keyword evidence="6" id="KW-0804">Transcription</keyword>
<dbReference type="VEuPathDB" id="FungiDB:BCV72DRAFT_203677"/>
<keyword evidence="7" id="KW-0539">Nucleus</keyword>
<dbReference type="InterPro" id="IPR053820">
    <property type="entry name" value="MSL3_chromo-like"/>
</dbReference>
<comment type="similarity">
    <text evidence="2">Belongs to the MRG family.</text>
</comment>
<evidence type="ECO:0000256" key="8">
    <source>
        <dbReference type="SAM" id="MobiDB-lite"/>
    </source>
</evidence>
<accession>A0A1X0R8I6</accession>
<feature type="region of interest" description="Disordered" evidence="8">
    <location>
        <begin position="73"/>
        <end position="113"/>
    </location>
</feature>
<dbReference type="PROSITE" id="PS51640">
    <property type="entry name" value="MRG"/>
    <property type="match status" value="1"/>
</dbReference>
<dbReference type="AlphaFoldDB" id="A0A1X0R8I6"/>
<feature type="domain" description="MRG" evidence="9">
    <location>
        <begin position="104"/>
        <end position="280"/>
    </location>
</feature>
<feature type="compositionally biased region" description="Basic and acidic residues" evidence="8">
    <location>
        <begin position="93"/>
        <end position="113"/>
    </location>
</feature>
<dbReference type="Pfam" id="PF05712">
    <property type="entry name" value="MRG"/>
    <property type="match status" value="1"/>
</dbReference>
<evidence type="ECO:0000256" key="6">
    <source>
        <dbReference type="ARBA" id="ARBA00023163"/>
    </source>
</evidence>
<dbReference type="OrthoDB" id="124855at2759"/>
<dbReference type="InterPro" id="IPR026541">
    <property type="entry name" value="MRG_dom"/>
</dbReference>